<dbReference type="OrthoDB" id="5194448at2"/>
<evidence type="ECO:0000256" key="1">
    <source>
        <dbReference type="SAM" id="MobiDB-lite"/>
    </source>
</evidence>
<evidence type="ECO:0000313" key="4">
    <source>
        <dbReference type="Proteomes" id="UP000279336"/>
    </source>
</evidence>
<name>A0A8B3FKX4_9ACTN</name>
<comment type="caution">
    <text evidence="3">The sequence shown here is derived from an EMBL/GenBank/DDBJ whole genome shotgun (WGS) entry which is preliminary data.</text>
</comment>
<evidence type="ECO:0000256" key="2">
    <source>
        <dbReference type="SAM" id="Phobius"/>
    </source>
</evidence>
<dbReference type="Pfam" id="PF11241">
    <property type="entry name" value="DUF3043"/>
    <property type="match status" value="1"/>
</dbReference>
<dbReference type="EMBL" id="RCIW01000016">
    <property type="protein sequence ID" value="RLP07973.1"/>
    <property type="molecule type" value="Genomic_DNA"/>
</dbReference>
<keyword evidence="2" id="KW-1133">Transmembrane helix</keyword>
<dbReference type="AlphaFoldDB" id="A0A8B3FKX4"/>
<accession>A0A8B3FKX4</accession>
<feature type="transmembrane region" description="Helical" evidence="2">
    <location>
        <begin position="130"/>
        <end position="152"/>
    </location>
</feature>
<feature type="transmembrane region" description="Helical" evidence="2">
    <location>
        <begin position="103"/>
        <end position="124"/>
    </location>
</feature>
<evidence type="ECO:0000313" key="3">
    <source>
        <dbReference type="EMBL" id="RLP07973.1"/>
    </source>
</evidence>
<keyword evidence="2" id="KW-0812">Transmembrane</keyword>
<dbReference type="InterPro" id="IPR021403">
    <property type="entry name" value="DUF3043"/>
</dbReference>
<proteinExistence type="predicted"/>
<protein>
    <submittedName>
        <fullName evidence="3">DUF3043 domain-containing protein</fullName>
    </submittedName>
</protein>
<organism evidence="3 4">
    <name type="scientific">Propionibacterium australiense</name>
    <dbReference type="NCBI Taxonomy" id="119981"/>
    <lineage>
        <taxon>Bacteria</taxon>
        <taxon>Bacillati</taxon>
        <taxon>Actinomycetota</taxon>
        <taxon>Actinomycetes</taxon>
        <taxon>Propionibacteriales</taxon>
        <taxon>Propionibacteriaceae</taxon>
        <taxon>Propionibacterium</taxon>
    </lineage>
</organism>
<gene>
    <name evidence="3" type="ORF">D7U36_10430</name>
</gene>
<keyword evidence="2" id="KW-0472">Membrane</keyword>
<sequence>MTTKGHPVASLRSKKTAKAADEDVVDTAGAETSGQGQAPRKKNAPTPSRKQAEAARMQRLHPVLTKKEQRARNREIDYRRREEAFRTASARPERVLLRNNVDAHWSACEFAWPVVLILIAAMLATQWLPWLSVVSSLGIWVYFLVCGVDVLLRWRSYKKEAYARIPGFNPKGKRLVSEMMSRMITLRRFRNPGCAVKRGEKY</sequence>
<reference evidence="3 4" key="1">
    <citation type="submission" date="2018-10" db="EMBL/GenBank/DDBJ databases">
        <title>Propionibacterium australiense Genome Sequencing and Assembly.</title>
        <authorList>
            <person name="Bernier A.-M."/>
            <person name="Bernard K."/>
        </authorList>
    </citation>
    <scope>NUCLEOTIDE SEQUENCE [LARGE SCALE GENOMIC DNA]</scope>
    <source>
        <strain evidence="3 4">NML98A078</strain>
    </source>
</reference>
<dbReference type="Proteomes" id="UP000279336">
    <property type="component" value="Unassembled WGS sequence"/>
</dbReference>
<feature type="region of interest" description="Disordered" evidence="1">
    <location>
        <begin position="1"/>
        <end position="59"/>
    </location>
</feature>